<gene>
    <name evidence="1" type="ORF">mMyoMyo1_012030</name>
</gene>
<sequence>MENILCYSQESLVQGHRKKDLLQSGGTSETSNRRPSCKLGGICIRWLIRLCVHVHDYFRQIMKKYDLTKKTSECNHRHSSLSFLWEKAGLRLKLCSEGNVYRNLFSIKYLCMCVFFVWGNLPTRLTYL</sequence>
<dbReference type="Proteomes" id="UP000527355">
    <property type="component" value="Unassembled WGS sequence"/>
</dbReference>
<reference evidence="1 2" key="1">
    <citation type="journal article" date="2020" name="Nature">
        <title>Six reference-quality genomes reveal evolution of bat adaptations.</title>
        <authorList>
            <person name="Jebb D."/>
            <person name="Huang Z."/>
            <person name="Pippel M."/>
            <person name="Hughes G.M."/>
            <person name="Lavrichenko K."/>
            <person name="Devanna P."/>
            <person name="Winkler S."/>
            <person name="Jermiin L.S."/>
            <person name="Skirmuntt E.C."/>
            <person name="Katzourakis A."/>
            <person name="Burkitt-Gray L."/>
            <person name="Ray D.A."/>
            <person name="Sullivan K.A.M."/>
            <person name="Roscito J.G."/>
            <person name="Kirilenko B.M."/>
            <person name="Davalos L.M."/>
            <person name="Corthals A.P."/>
            <person name="Power M.L."/>
            <person name="Jones G."/>
            <person name="Ransome R.D."/>
            <person name="Dechmann D.K.N."/>
            <person name="Locatelli A.G."/>
            <person name="Puechmaille S.J."/>
            <person name="Fedrigo O."/>
            <person name="Jarvis E.D."/>
            <person name="Hiller M."/>
            <person name="Vernes S.C."/>
            <person name="Myers E.W."/>
            <person name="Teeling E.C."/>
        </authorList>
    </citation>
    <scope>NUCLEOTIDE SEQUENCE [LARGE SCALE GENOMIC DNA]</scope>
    <source>
        <strain evidence="1">MMyoMyo1</strain>
        <tissue evidence="1">Flight muscle</tissue>
    </source>
</reference>
<accession>A0A7J7WHE6</accession>
<organism evidence="1 2">
    <name type="scientific">Myotis myotis</name>
    <name type="common">Greater mouse-eared bat</name>
    <name type="synonym">Vespertilio myotis</name>
    <dbReference type="NCBI Taxonomy" id="51298"/>
    <lineage>
        <taxon>Eukaryota</taxon>
        <taxon>Metazoa</taxon>
        <taxon>Chordata</taxon>
        <taxon>Craniata</taxon>
        <taxon>Vertebrata</taxon>
        <taxon>Euteleostomi</taxon>
        <taxon>Mammalia</taxon>
        <taxon>Eutheria</taxon>
        <taxon>Laurasiatheria</taxon>
        <taxon>Chiroptera</taxon>
        <taxon>Yangochiroptera</taxon>
        <taxon>Vespertilionidae</taxon>
        <taxon>Myotis</taxon>
    </lineage>
</organism>
<evidence type="ECO:0000313" key="1">
    <source>
        <dbReference type="EMBL" id="KAF6336809.1"/>
    </source>
</evidence>
<protein>
    <submittedName>
        <fullName evidence="1">Uncharacterized protein</fullName>
    </submittedName>
</protein>
<name>A0A7J7WHE6_MYOMY</name>
<keyword evidence="2" id="KW-1185">Reference proteome</keyword>
<dbReference type="AlphaFoldDB" id="A0A7J7WHE6"/>
<proteinExistence type="predicted"/>
<comment type="caution">
    <text evidence="1">The sequence shown here is derived from an EMBL/GenBank/DDBJ whole genome shotgun (WGS) entry which is preliminary data.</text>
</comment>
<dbReference type="EMBL" id="JABWUV010000008">
    <property type="protein sequence ID" value="KAF6336809.1"/>
    <property type="molecule type" value="Genomic_DNA"/>
</dbReference>
<evidence type="ECO:0000313" key="2">
    <source>
        <dbReference type="Proteomes" id="UP000527355"/>
    </source>
</evidence>